<dbReference type="InterPro" id="IPR000160">
    <property type="entry name" value="GGDEF_dom"/>
</dbReference>
<feature type="transmembrane region" description="Helical" evidence="2">
    <location>
        <begin position="97"/>
        <end position="120"/>
    </location>
</feature>
<dbReference type="GO" id="GO:0043709">
    <property type="term" value="P:cell adhesion involved in single-species biofilm formation"/>
    <property type="evidence" value="ECO:0007669"/>
    <property type="project" value="TreeGrafter"/>
</dbReference>
<dbReference type="CDD" id="cd01949">
    <property type="entry name" value="GGDEF"/>
    <property type="match status" value="1"/>
</dbReference>
<accession>A0A0A0B3L7</accession>
<evidence type="ECO:0000256" key="2">
    <source>
        <dbReference type="SAM" id="Phobius"/>
    </source>
</evidence>
<organism evidence="5 6">
    <name type="scientific">Cellulomonas cellasea DSM 20118</name>
    <dbReference type="NCBI Taxonomy" id="1408250"/>
    <lineage>
        <taxon>Bacteria</taxon>
        <taxon>Bacillati</taxon>
        <taxon>Actinomycetota</taxon>
        <taxon>Actinomycetes</taxon>
        <taxon>Micrococcales</taxon>
        <taxon>Cellulomonadaceae</taxon>
        <taxon>Cellulomonas</taxon>
    </lineage>
</organism>
<dbReference type="PANTHER" id="PTHR45138">
    <property type="entry name" value="REGULATORY COMPONENTS OF SENSORY TRANSDUCTION SYSTEM"/>
    <property type="match status" value="1"/>
</dbReference>
<evidence type="ECO:0000313" key="6">
    <source>
        <dbReference type="Proteomes" id="UP000029833"/>
    </source>
</evidence>
<dbReference type="InterPro" id="IPR013656">
    <property type="entry name" value="PAS_4"/>
</dbReference>
<dbReference type="InterPro" id="IPR035965">
    <property type="entry name" value="PAS-like_dom_sf"/>
</dbReference>
<dbReference type="SMART" id="SM00267">
    <property type="entry name" value="GGDEF"/>
    <property type="match status" value="1"/>
</dbReference>
<dbReference type="InterPro" id="IPR031621">
    <property type="entry name" value="HisKA_7TM"/>
</dbReference>
<sequence>MLALVYAVVALVALVPALTSWRHRARGPAARPLTLLHLGIAWWSAADAISVAATDPALSYAAGLAIYPGVCAVIAGFLWQALVAAGHAESLRRRHAVLLAVVPVLTVAAAATDPWHHLFYASVERVPGAPMPHVVFGPLFWVHSAYSYALSTVATVLLVHAMRRAIAGQRRTFVLLLLAAAAPTVGNLATITGVGGNQTVDLTPMLFLVTAVSWWLLDRRWGQGLALPSLSARQVLAALGDAAMVLDPWGRFLDLNPAAVRLLERAPGPTRSPVIGARWQDVLGPELAASLDSRDPATVTTAHGQVLDVRVTEIRSRQGRLLGFVAVARDVTELEHLRADLADQASRDALTHVHNRRHLAHALATEVARSASAGTPLTVVMVDLDHFKRVNDTHGHAVGDELLVFLATTLASSLRGVDVVARYGGEEFVVVMPGADVAVAARRAEEWRAACATATVPAPGGRVGATISLGVAQAVAVDTPESLLRRADDALYRAKSDGRDRVVVAGPGTSSRALAPAPSGSH</sequence>
<dbReference type="Pfam" id="PF00990">
    <property type="entry name" value="GGDEF"/>
    <property type="match status" value="1"/>
</dbReference>
<feature type="transmembrane region" description="Helical" evidence="2">
    <location>
        <begin position="140"/>
        <end position="161"/>
    </location>
</feature>
<evidence type="ECO:0008006" key="7">
    <source>
        <dbReference type="Google" id="ProtNLM"/>
    </source>
</evidence>
<feature type="transmembrane region" description="Helical" evidence="2">
    <location>
        <begin position="173"/>
        <end position="194"/>
    </location>
</feature>
<feature type="transmembrane region" description="Helical" evidence="2">
    <location>
        <begin position="65"/>
        <end position="85"/>
    </location>
</feature>
<dbReference type="InterPro" id="IPR000014">
    <property type="entry name" value="PAS"/>
</dbReference>
<feature type="region of interest" description="Disordered" evidence="1">
    <location>
        <begin position="502"/>
        <end position="522"/>
    </location>
</feature>
<proteinExistence type="predicted"/>
<name>A0A0A0B3L7_9CELL</name>
<dbReference type="AlphaFoldDB" id="A0A0A0B3L7"/>
<feature type="domain" description="PAC" evidence="3">
    <location>
        <begin position="293"/>
        <end position="343"/>
    </location>
</feature>
<dbReference type="EMBL" id="AXNT01000164">
    <property type="protein sequence ID" value="KGM00787.1"/>
    <property type="molecule type" value="Genomic_DNA"/>
</dbReference>
<dbReference type="RefSeq" id="WP_034634547.1">
    <property type="nucleotide sequence ID" value="NZ_AXNT01000164.1"/>
</dbReference>
<dbReference type="GO" id="GO:0052621">
    <property type="term" value="F:diguanylate cyclase activity"/>
    <property type="evidence" value="ECO:0007669"/>
    <property type="project" value="TreeGrafter"/>
</dbReference>
<keyword evidence="2" id="KW-0812">Transmembrane</keyword>
<dbReference type="Gene3D" id="3.30.450.20">
    <property type="entry name" value="PAS domain"/>
    <property type="match status" value="1"/>
</dbReference>
<protein>
    <recommendedName>
        <fullName evidence="7">GGDEF domain-containing protein</fullName>
    </recommendedName>
</protein>
<dbReference type="Gene3D" id="3.30.70.270">
    <property type="match status" value="1"/>
</dbReference>
<keyword evidence="2" id="KW-0472">Membrane</keyword>
<gene>
    <name evidence="5" type="ORF">Q760_06015</name>
</gene>
<evidence type="ECO:0000256" key="1">
    <source>
        <dbReference type="SAM" id="MobiDB-lite"/>
    </source>
</evidence>
<dbReference type="STRING" id="1408250.Q760_06015"/>
<dbReference type="SUPFAM" id="SSF55785">
    <property type="entry name" value="PYP-like sensor domain (PAS domain)"/>
    <property type="match status" value="1"/>
</dbReference>
<dbReference type="InterPro" id="IPR000700">
    <property type="entry name" value="PAS-assoc_C"/>
</dbReference>
<dbReference type="InterPro" id="IPR029787">
    <property type="entry name" value="Nucleotide_cyclase"/>
</dbReference>
<dbReference type="Pfam" id="PF08448">
    <property type="entry name" value="PAS_4"/>
    <property type="match status" value="1"/>
</dbReference>
<dbReference type="NCBIfam" id="TIGR00254">
    <property type="entry name" value="GGDEF"/>
    <property type="match status" value="1"/>
</dbReference>
<dbReference type="PROSITE" id="PS50887">
    <property type="entry name" value="GGDEF"/>
    <property type="match status" value="1"/>
</dbReference>
<comment type="caution">
    <text evidence="5">The sequence shown here is derived from an EMBL/GenBank/DDBJ whole genome shotgun (WGS) entry which is preliminary data.</text>
</comment>
<dbReference type="GO" id="GO:0005886">
    <property type="term" value="C:plasma membrane"/>
    <property type="evidence" value="ECO:0007669"/>
    <property type="project" value="TreeGrafter"/>
</dbReference>
<keyword evidence="6" id="KW-1185">Reference proteome</keyword>
<reference evidence="5 6" key="1">
    <citation type="submission" date="2013-10" db="EMBL/GenBank/DDBJ databases">
        <authorList>
            <person name="Wang G."/>
            <person name="Zhuang W."/>
        </authorList>
    </citation>
    <scope>NUCLEOTIDE SEQUENCE [LARGE SCALE GENOMIC DNA]</scope>
    <source>
        <strain evidence="5 6">DSM 20118</strain>
    </source>
</reference>
<dbReference type="CDD" id="cd00130">
    <property type="entry name" value="PAS"/>
    <property type="match status" value="1"/>
</dbReference>
<feature type="domain" description="GGDEF" evidence="4">
    <location>
        <begin position="375"/>
        <end position="507"/>
    </location>
</feature>
<evidence type="ECO:0000259" key="3">
    <source>
        <dbReference type="PROSITE" id="PS50113"/>
    </source>
</evidence>
<dbReference type="Proteomes" id="UP000029833">
    <property type="component" value="Unassembled WGS sequence"/>
</dbReference>
<keyword evidence="2" id="KW-1133">Transmembrane helix</keyword>
<dbReference type="PANTHER" id="PTHR45138:SF9">
    <property type="entry name" value="DIGUANYLATE CYCLASE DGCM-RELATED"/>
    <property type="match status" value="1"/>
</dbReference>
<dbReference type="GO" id="GO:1902201">
    <property type="term" value="P:negative regulation of bacterial-type flagellum-dependent cell motility"/>
    <property type="evidence" value="ECO:0007669"/>
    <property type="project" value="TreeGrafter"/>
</dbReference>
<dbReference type="PROSITE" id="PS50113">
    <property type="entry name" value="PAC"/>
    <property type="match status" value="1"/>
</dbReference>
<dbReference type="InterPro" id="IPR043128">
    <property type="entry name" value="Rev_trsase/Diguanyl_cyclase"/>
</dbReference>
<dbReference type="OrthoDB" id="23692at2"/>
<dbReference type="FunFam" id="3.30.70.270:FF:000001">
    <property type="entry name" value="Diguanylate cyclase domain protein"/>
    <property type="match status" value="1"/>
</dbReference>
<dbReference type="InterPro" id="IPR050469">
    <property type="entry name" value="Diguanylate_Cyclase"/>
</dbReference>
<dbReference type="Pfam" id="PF16927">
    <property type="entry name" value="HisKA_7TM"/>
    <property type="match status" value="1"/>
</dbReference>
<evidence type="ECO:0000259" key="4">
    <source>
        <dbReference type="PROSITE" id="PS50887"/>
    </source>
</evidence>
<dbReference type="SUPFAM" id="SSF55073">
    <property type="entry name" value="Nucleotide cyclase"/>
    <property type="match status" value="1"/>
</dbReference>
<evidence type="ECO:0000313" key="5">
    <source>
        <dbReference type="EMBL" id="KGM00787.1"/>
    </source>
</evidence>